<dbReference type="OrthoDB" id="9991913at2759"/>
<evidence type="ECO:0000313" key="8">
    <source>
        <dbReference type="Proteomes" id="UP000182235"/>
    </source>
</evidence>
<dbReference type="VEuPathDB" id="FungiDB:AJ78_04165"/>
<dbReference type="Pfam" id="PF00389">
    <property type="entry name" value="2-Hacid_dh"/>
    <property type="match status" value="1"/>
</dbReference>
<evidence type="ECO:0000259" key="6">
    <source>
        <dbReference type="Pfam" id="PF02826"/>
    </source>
</evidence>
<dbReference type="AlphaFoldDB" id="A0A1J9QHE1"/>
<comment type="similarity">
    <text evidence="1 4">Belongs to the D-isomer specific 2-hydroxyacid dehydrogenase family.</text>
</comment>
<sequence length="341" mass="36878">MGSSSKPKALLLGEIDHAHSAWASLADIAELVESKATNREEFIHECLSGKLDGVLVAYRTFGSASITGLVDEELVNVLPKSLRYLAHCGAGYDQIDVHACNARSPPLLVSNVPTAVDNATADVNMFLILGALRNFNTSMLALRGGKWKGQPAPKLGHDPQGKILGILGMGGIGRNLKNKAEAFGMKIIYHNRSKLPYELANGAEYVSFDELLGRSDVISLNLPLNKNTRHMISHAEFAKMKEGVVVVNTARGAVIDEDAMVQALDSGKVRSVGLDVFEDEPNVHSGLLRNPNVMLVPHMGTYTVETQTAMEEWAIDNVRRAIETGKLKSPVPEQSEMSLAS</sequence>
<evidence type="ECO:0000256" key="2">
    <source>
        <dbReference type="ARBA" id="ARBA00023002"/>
    </source>
</evidence>
<dbReference type="CDD" id="cd12168">
    <property type="entry name" value="Mand_dh_like"/>
    <property type="match status" value="1"/>
</dbReference>
<dbReference type="InterPro" id="IPR006139">
    <property type="entry name" value="D-isomer_2_OHA_DH_cat_dom"/>
</dbReference>
<feature type="domain" description="D-isomer specific 2-hydroxyacid dehydrogenase catalytic" evidence="5">
    <location>
        <begin position="44"/>
        <end position="331"/>
    </location>
</feature>
<dbReference type="Pfam" id="PF02826">
    <property type="entry name" value="2-Hacid_dh_C"/>
    <property type="match status" value="1"/>
</dbReference>
<organism evidence="7 8">
    <name type="scientific">Emergomyces pasteurianus Ep9510</name>
    <dbReference type="NCBI Taxonomy" id="1447872"/>
    <lineage>
        <taxon>Eukaryota</taxon>
        <taxon>Fungi</taxon>
        <taxon>Dikarya</taxon>
        <taxon>Ascomycota</taxon>
        <taxon>Pezizomycotina</taxon>
        <taxon>Eurotiomycetes</taxon>
        <taxon>Eurotiomycetidae</taxon>
        <taxon>Onygenales</taxon>
        <taxon>Ajellomycetaceae</taxon>
        <taxon>Emergomyces</taxon>
    </lineage>
</organism>
<dbReference type="InterPro" id="IPR029753">
    <property type="entry name" value="D-isomer_DH_CS"/>
</dbReference>
<name>A0A1J9QHE1_9EURO</name>
<dbReference type="PROSITE" id="PS00670">
    <property type="entry name" value="D_2_HYDROXYACID_DH_2"/>
    <property type="match status" value="1"/>
</dbReference>
<reference evidence="7 8" key="1">
    <citation type="submission" date="2015-07" db="EMBL/GenBank/DDBJ databases">
        <title>Emmonsia species relationships and genome sequence.</title>
        <authorList>
            <consortium name="The Broad Institute Genomics Platform"/>
            <person name="Cuomo C.A."/>
            <person name="Munoz J.F."/>
            <person name="Imamovic A."/>
            <person name="Priest M.E."/>
            <person name="Young S."/>
            <person name="Clay O.K."/>
            <person name="McEwen J.G."/>
        </authorList>
    </citation>
    <scope>NUCLEOTIDE SEQUENCE [LARGE SCALE GENOMIC DNA]</scope>
    <source>
        <strain evidence="7 8">UAMH 9510</strain>
    </source>
</reference>
<dbReference type="GO" id="GO:0051287">
    <property type="term" value="F:NAD binding"/>
    <property type="evidence" value="ECO:0007669"/>
    <property type="project" value="InterPro"/>
</dbReference>
<dbReference type="EMBL" id="LGRN01000148">
    <property type="protein sequence ID" value="OJD15575.1"/>
    <property type="molecule type" value="Genomic_DNA"/>
</dbReference>
<dbReference type="SUPFAM" id="SSF52283">
    <property type="entry name" value="Formate/glycerate dehydrogenase catalytic domain-like"/>
    <property type="match status" value="1"/>
</dbReference>
<evidence type="ECO:0000256" key="4">
    <source>
        <dbReference type="RuleBase" id="RU003719"/>
    </source>
</evidence>
<gene>
    <name evidence="7" type="ORF">AJ78_04165</name>
</gene>
<dbReference type="InterPro" id="IPR029752">
    <property type="entry name" value="D-isomer_DH_CS1"/>
</dbReference>
<dbReference type="PANTHER" id="PTHR10996">
    <property type="entry name" value="2-HYDROXYACID DEHYDROGENASE-RELATED"/>
    <property type="match status" value="1"/>
</dbReference>
<proteinExistence type="inferred from homology"/>
<dbReference type="InterPro" id="IPR036291">
    <property type="entry name" value="NAD(P)-bd_dom_sf"/>
</dbReference>
<evidence type="ECO:0000259" key="5">
    <source>
        <dbReference type="Pfam" id="PF00389"/>
    </source>
</evidence>
<evidence type="ECO:0000256" key="1">
    <source>
        <dbReference type="ARBA" id="ARBA00005854"/>
    </source>
</evidence>
<dbReference type="GO" id="GO:0030267">
    <property type="term" value="F:glyoxylate reductase (NADPH) activity"/>
    <property type="evidence" value="ECO:0007669"/>
    <property type="project" value="TreeGrafter"/>
</dbReference>
<dbReference type="PROSITE" id="PS00671">
    <property type="entry name" value="D_2_HYDROXYACID_DH_3"/>
    <property type="match status" value="1"/>
</dbReference>
<dbReference type="InterPro" id="IPR006140">
    <property type="entry name" value="D-isomer_DH_NAD-bd"/>
</dbReference>
<comment type="caution">
    <text evidence="7">The sequence shown here is derived from an EMBL/GenBank/DDBJ whole genome shotgun (WGS) entry which is preliminary data.</text>
</comment>
<dbReference type="Proteomes" id="UP000182235">
    <property type="component" value="Unassembled WGS sequence"/>
</dbReference>
<dbReference type="FunFam" id="3.40.50.720:FF:000282">
    <property type="entry name" value="Glyoxylate reductase protein"/>
    <property type="match status" value="1"/>
</dbReference>
<protein>
    <recommendedName>
        <fullName evidence="9">D-3-phosphoglycerate dehydrogenase</fullName>
    </recommendedName>
</protein>
<dbReference type="STRING" id="1447872.A0A1J9QHE1"/>
<keyword evidence="3" id="KW-0520">NAD</keyword>
<keyword evidence="8" id="KW-1185">Reference proteome</keyword>
<dbReference type="InterPro" id="IPR050223">
    <property type="entry name" value="D-isomer_2-hydroxyacid_DH"/>
</dbReference>
<dbReference type="PANTHER" id="PTHR10996:SF269">
    <property type="entry name" value="HYPOTHETICAL D-ISOMER SPECIFIC 2-HYDROXYACID DEHYDROGENASE (EUROFUNG)"/>
    <property type="match status" value="1"/>
</dbReference>
<dbReference type="GO" id="GO:0016618">
    <property type="term" value="F:hydroxypyruvate reductase [NAD(P)H] activity"/>
    <property type="evidence" value="ECO:0007669"/>
    <property type="project" value="TreeGrafter"/>
</dbReference>
<dbReference type="GO" id="GO:0005829">
    <property type="term" value="C:cytosol"/>
    <property type="evidence" value="ECO:0007669"/>
    <property type="project" value="TreeGrafter"/>
</dbReference>
<feature type="domain" description="D-isomer specific 2-hydroxyacid dehydrogenase NAD-binding" evidence="6">
    <location>
        <begin position="126"/>
        <end position="300"/>
    </location>
</feature>
<dbReference type="Gene3D" id="3.40.50.720">
    <property type="entry name" value="NAD(P)-binding Rossmann-like Domain"/>
    <property type="match status" value="2"/>
</dbReference>
<evidence type="ECO:0000313" key="7">
    <source>
        <dbReference type="EMBL" id="OJD15575.1"/>
    </source>
</evidence>
<keyword evidence="2 4" id="KW-0560">Oxidoreductase</keyword>
<evidence type="ECO:0000256" key="3">
    <source>
        <dbReference type="ARBA" id="ARBA00023027"/>
    </source>
</evidence>
<accession>A0A1J9QHE1</accession>
<dbReference type="PROSITE" id="PS00065">
    <property type="entry name" value="D_2_HYDROXYACID_DH_1"/>
    <property type="match status" value="1"/>
</dbReference>
<evidence type="ECO:0008006" key="9">
    <source>
        <dbReference type="Google" id="ProtNLM"/>
    </source>
</evidence>
<dbReference type="SUPFAM" id="SSF51735">
    <property type="entry name" value="NAD(P)-binding Rossmann-fold domains"/>
    <property type="match status" value="1"/>
</dbReference>